<protein>
    <submittedName>
        <fullName evidence="1">Uncharacterized protein</fullName>
    </submittedName>
</protein>
<evidence type="ECO:0000313" key="1">
    <source>
        <dbReference type="EMBL" id="GAI74349.1"/>
    </source>
</evidence>
<gene>
    <name evidence="1" type="ORF">S12H4_20279</name>
</gene>
<dbReference type="AlphaFoldDB" id="X1T2T1"/>
<organism evidence="1">
    <name type="scientific">marine sediment metagenome</name>
    <dbReference type="NCBI Taxonomy" id="412755"/>
    <lineage>
        <taxon>unclassified sequences</taxon>
        <taxon>metagenomes</taxon>
        <taxon>ecological metagenomes</taxon>
    </lineage>
</organism>
<dbReference type="EMBL" id="BARW01010258">
    <property type="protein sequence ID" value="GAI74349.1"/>
    <property type="molecule type" value="Genomic_DNA"/>
</dbReference>
<proteinExistence type="predicted"/>
<sequence>RSQKMLDRVVVEEFLDGEFEEGDWEIPGDIPKEALVEAFCQYVEDDYYEWLQDNFKSFFNHGDPDWEWIRGRLTSGEKQ</sequence>
<comment type="caution">
    <text evidence="1">The sequence shown here is derived from an EMBL/GenBank/DDBJ whole genome shotgun (WGS) entry which is preliminary data.</text>
</comment>
<reference evidence="1" key="1">
    <citation type="journal article" date="2014" name="Front. Microbiol.">
        <title>High frequency of phylogenetically diverse reductive dehalogenase-homologous genes in deep subseafloor sedimentary metagenomes.</title>
        <authorList>
            <person name="Kawai M."/>
            <person name="Futagami T."/>
            <person name="Toyoda A."/>
            <person name="Takaki Y."/>
            <person name="Nishi S."/>
            <person name="Hori S."/>
            <person name="Arai W."/>
            <person name="Tsubouchi T."/>
            <person name="Morono Y."/>
            <person name="Uchiyama I."/>
            <person name="Ito T."/>
            <person name="Fujiyama A."/>
            <person name="Inagaki F."/>
            <person name="Takami H."/>
        </authorList>
    </citation>
    <scope>NUCLEOTIDE SEQUENCE</scope>
    <source>
        <strain evidence="1">Expedition CK06-06</strain>
    </source>
</reference>
<feature type="non-terminal residue" evidence="1">
    <location>
        <position position="1"/>
    </location>
</feature>
<name>X1T2T1_9ZZZZ</name>
<accession>X1T2T1</accession>